<evidence type="ECO:0000313" key="3">
    <source>
        <dbReference type="EMBL" id="GAA1106703.1"/>
    </source>
</evidence>
<feature type="transmembrane region" description="Helical" evidence="2">
    <location>
        <begin position="91"/>
        <end position="116"/>
    </location>
</feature>
<evidence type="ECO:0000256" key="2">
    <source>
        <dbReference type="SAM" id="Phobius"/>
    </source>
</evidence>
<evidence type="ECO:0000313" key="4">
    <source>
        <dbReference type="Proteomes" id="UP001501581"/>
    </source>
</evidence>
<evidence type="ECO:0000256" key="1">
    <source>
        <dbReference type="SAM" id="MobiDB-lite"/>
    </source>
</evidence>
<keyword evidence="4" id="KW-1185">Reference proteome</keyword>
<sequence>MIGGHLGDRVSGLIDGQYDGPVADKLWAHVHGCCACREQVEYEGWIKSRVAGLSGSQRQAPSYLASMLVEPSSSAAPAFAAVAAAPRRPSMAAAVVGAGSVGAAVLGVIALAGPVAPVDRPLDRRGPASSIFRSPETNPVYGPTVVPSEGATAFGGAVPVAGRSVSTPASPRSAQPSADPSLPRR</sequence>
<feature type="compositionally biased region" description="Polar residues" evidence="1">
    <location>
        <begin position="164"/>
        <end position="178"/>
    </location>
</feature>
<proteinExistence type="predicted"/>
<name>A0ABN1TY61_9ACTN</name>
<comment type="caution">
    <text evidence="3">The sequence shown here is derived from an EMBL/GenBank/DDBJ whole genome shotgun (WGS) entry which is preliminary data.</text>
</comment>
<keyword evidence="2" id="KW-0472">Membrane</keyword>
<dbReference type="RefSeq" id="WP_343995437.1">
    <property type="nucleotide sequence ID" value="NZ_BAAALG010000011.1"/>
</dbReference>
<keyword evidence="2" id="KW-1133">Transmembrane helix</keyword>
<accession>A0ABN1TY61</accession>
<gene>
    <name evidence="3" type="ORF">GCM10009668_28120</name>
</gene>
<evidence type="ECO:0008006" key="5">
    <source>
        <dbReference type="Google" id="ProtNLM"/>
    </source>
</evidence>
<dbReference type="EMBL" id="BAAALG010000011">
    <property type="protein sequence ID" value="GAA1106703.1"/>
    <property type="molecule type" value="Genomic_DNA"/>
</dbReference>
<feature type="region of interest" description="Disordered" evidence="1">
    <location>
        <begin position="126"/>
        <end position="146"/>
    </location>
</feature>
<reference evidence="3 4" key="1">
    <citation type="journal article" date="2019" name="Int. J. Syst. Evol. Microbiol.">
        <title>The Global Catalogue of Microorganisms (GCM) 10K type strain sequencing project: providing services to taxonomists for standard genome sequencing and annotation.</title>
        <authorList>
            <consortium name="The Broad Institute Genomics Platform"/>
            <consortium name="The Broad Institute Genome Sequencing Center for Infectious Disease"/>
            <person name="Wu L."/>
            <person name="Ma J."/>
        </authorList>
    </citation>
    <scope>NUCLEOTIDE SEQUENCE [LARGE SCALE GENOMIC DNA]</scope>
    <source>
        <strain evidence="3 4">JCM 13008</strain>
    </source>
</reference>
<keyword evidence="2" id="KW-0812">Transmembrane</keyword>
<dbReference type="Proteomes" id="UP001501581">
    <property type="component" value="Unassembled WGS sequence"/>
</dbReference>
<organism evidence="3 4">
    <name type="scientific">Nocardioides dubius</name>
    <dbReference type="NCBI Taxonomy" id="317019"/>
    <lineage>
        <taxon>Bacteria</taxon>
        <taxon>Bacillati</taxon>
        <taxon>Actinomycetota</taxon>
        <taxon>Actinomycetes</taxon>
        <taxon>Propionibacteriales</taxon>
        <taxon>Nocardioidaceae</taxon>
        <taxon>Nocardioides</taxon>
    </lineage>
</organism>
<protein>
    <recommendedName>
        <fullName evidence="5">Zinc-finger domain-containing protein</fullName>
    </recommendedName>
</protein>
<feature type="region of interest" description="Disordered" evidence="1">
    <location>
        <begin position="159"/>
        <end position="185"/>
    </location>
</feature>